<reference evidence="1" key="1">
    <citation type="journal article" date="2015" name="Nature">
        <title>Complex archaea that bridge the gap between prokaryotes and eukaryotes.</title>
        <authorList>
            <person name="Spang A."/>
            <person name="Saw J.H."/>
            <person name="Jorgensen S.L."/>
            <person name="Zaremba-Niedzwiedzka K."/>
            <person name="Martijn J."/>
            <person name="Lind A.E."/>
            <person name="van Eijk R."/>
            <person name="Schleper C."/>
            <person name="Guy L."/>
            <person name="Ettema T.J."/>
        </authorList>
    </citation>
    <scope>NUCLEOTIDE SEQUENCE</scope>
</reference>
<proteinExistence type="predicted"/>
<protein>
    <submittedName>
        <fullName evidence="1">Uncharacterized protein</fullName>
    </submittedName>
</protein>
<accession>A0A0F9QU00</accession>
<evidence type="ECO:0000313" key="1">
    <source>
        <dbReference type="EMBL" id="KKN40497.1"/>
    </source>
</evidence>
<organism evidence="1">
    <name type="scientific">marine sediment metagenome</name>
    <dbReference type="NCBI Taxonomy" id="412755"/>
    <lineage>
        <taxon>unclassified sequences</taxon>
        <taxon>metagenomes</taxon>
        <taxon>ecological metagenomes</taxon>
    </lineage>
</organism>
<name>A0A0F9QU00_9ZZZZ</name>
<dbReference type="EMBL" id="LAZR01001702">
    <property type="protein sequence ID" value="KKN40497.1"/>
    <property type="molecule type" value="Genomic_DNA"/>
</dbReference>
<gene>
    <name evidence="1" type="ORF">LCGC14_0732860</name>
</gene>
<dbReference type="AlphaFoldDB" id="A0A0F9QU00"/>
<sequence>MLKGNELLEFTLRNKHYDRQSLSYLARSIEQVYKECRIKFKDWELRRVTITLDVTKEYLAKHKELK</sequence>
<comment type="caution">
    <text evidence="1">The sequence shown here is derived from an EMBL/GenBank/DDBJ whole genome shotgun (WGS) entry which is preliminary data.</text>
</comment>